<evidence type="ECO:0000313" key="2">
    <source>
        <dbReference type="Proteomes" id="UP000051861"/>
    </source>
</evidence>
<reference evidence="1 2" key="1">
    <citation type="journal article" date="2015" name="Microbiome">
        <title>Genomic resolution of linkages in carbon, nitrogen, and sulfur cycling among widespread estuary sediment bacteria.</title>
        <authorList>
            <person name="Baker B.J."/>
            <person name="Lazar C.S."/>
            <person name="Teske A.P."/>
            <person name="Dick G.J."/>
        </authorList>
    </citation>
    <scope>NUCLEOTIDE SEQUENCE [LARGE SCALE GENOMIC DNA]</scope>
    <source>
        <strain evidence="1">DG_54_3</strain>
    </source>
</reference>
<dbReference type="EMBL" id="LIZX01000195">
    <property type="protein sequence ID" value="KPJ64177.1"/>
    <property type="molecule type" value="Genomic_DNA"/>
</dbReference>
<evidence type="ECO:0000313" key="1">
    <source>
        <dbReference type="EMBL" id="KPJ64177.1"/>
    </source>
</evidence>
<name>A0A0S7XNV4_UNCSA</name>
<accession>A0A0S7XNV4</accession>
<sequence>MPGPGGPGNVSQRIHIPGRIVRKLNPAAGRAGFSNKQYTDLIGFIGGKIKRCVPRERVFEALAPAIEAAASAKLNATQNYTFIKQIAEKFTRPEELARMYRSLSVAFEAVAQQQFAPNQTLDFFGEILNLECGPKGFYALPDAFKAGLSPKEVLDLYGKFKEELEAIGMWGERAWAFIALEDVLKYKLNLTFDQIVEILGRVMENAVEGFKGTTVCAAPKALKASLEAGIEVDQIKDFLGRAASFREAALVVIPGVLRLQFTPDQILELFDEIVKSKEFLNNVDSWSYTFVRKDLPHEAAIQAKTEAFKAGLSPKQTIDFFWAIVDKDKVAFRGDITWRKNALIAFAVALGSASEAGQRPSQILSRLKGIIKTSFKHNLIDSFNAASNEFKVS</sequence>
<comment type="caution">
    <text evidence="1">The sequence shown here is derived from an EMBL/GenBank/DDBJ whole genome shotgun (WGS) entry which is preliminary data.</text>
</comment>
<protein>
    <submittedName>
        <fullName evidence="1">Uncharacterized protein</fullName>
    </submittedName>
</protein>
<dbReference type="AlphaFoldDB" id="A0A0S7XNV4"/>
<dbReference type="Proteomes" id="UP000051861">
    <property type="component" value="Unassembled WGS sequence"/>
</dbReference>
<gene>
    <name evidence="1" type="ORF">AMJ44_13245</name>
</gene>
<organism evidence="1 2">
    <name type="scientific">candidate division WOR-1 bacterium DG_54_3</name>
    <dbReference type="NCBI Taxonomy" id="1703775"/>
    <lineage>
        <taxon>Bacteria</taxon>
        <taxon>Bacillati</taxon>
        <taxon>Saganbacteria</taxon>
    </lineage>
</organism>
<proteinExistence type="predicted"/>